<dbReference type="AlphaFoldDB" id="A0A7W5VCU9"/>
<dbReference type="GeneID" id="95391314"/>
<gene>
    <name evidence="2" type="ORF">FHR33_004975</name>
</gene>
<organism evidence="2 3">
    <name type="scientific">Nonomuraea dietziae</name>
    <dbReference type="NCBI Taxonomy" id="65515"/>
    <lineage>
        <taxon>Bacteria</taxon>
        <taxon>Bacillati</taxon>
        <taxon>Actinomycetota</taxon>
        <taxon>Actinomycetes</taxon>
        <taxon>Streptosporangiales</taxon>
        <taxon>Streptosporangiaceae</taxon>
        <taxon>Nonomuraea</taxon>
    </lineage>
</organism>
<dbReference type="Pfam" id="PF11288">
    <property type="entry name" value="DUF3089"/>
    <property type="match status" value="1"/>
</dbReference>
<feature type="chain" id="PRO_5031228337" description="DUF3089 domain-containing protein" evidence="1">
    <location>
        <begin position="25"/>
        <end position="420"/>
    </location>
</feature>
<dbReference type="EMBL" id="JACIBV010000001">
    <property type="protein sequence ID" value="MBB3729115.1"/>
    <property type="molecule type" value="Genomic_DNA"/>
</dbReference>
<evidence type="ECO:0008006" key="4">
    <source>
        <dbReference type="Google" id="ProtNLM"/>
    </source>
</evidence>
<name>A0A7W5VCU9_9ACTN</name>
<proteinExistence type="predicted"/>
<evidence type="ECO:0000256" key="1">
    <source>
        <dbReference type="SAM" id="SignalP"/>
    </source>
</evidence>
<reference evidence="2 3" key="1">
    <citation type="submission" date="2020-08" db="EMBL/GenBank/DDBJ databases">
        <title>Sequencing the genomes of 1000 actinobacteria strains.</title>
        <authorList>
            <person name="Klenk H.-P."/>
        </authorList>
    </citation>
    <scope>NUCLEOTIDE SEQUENCE [LARGE SCALE GENOMIC DNA]</scope>
    <source>
        <strain evidence="2 3">DSM 44320</strain>
    </source>
</reference>
<accession>A0A7W5VCU9</accession>
<protein>
    <recommendedName>
        <fullName evidence="4">DUF3089 domain-containing protein</fullName>
    </recommendedName>
</protein>
<sequence>MSRAVRALLSALVIAMAGAPPAAAGAPEESVGITGPLAEPVWLCEPGKPNNLCGQDAAGLPQALPRYPSGATTPLDATRVGADGTLTHEPFEVAAPPPVDCFYAYPTVDLVSNPLLQIGSLPPLPRDEELAVTLVQIGRLATTCRLFVPVYRQVPLSALAVGIITGLPTDMRPGTLDVQQAWEHYWTHDNPDPVTGRRRGVVLLGHSQGTWQLATLLRDKIDGTPSQRNLVSAILLGGNIDVPVATDAYGGVPVCRRPSAADPVPTGCLVSFSAYNRPDGAPPDGAFGRTTTPGNEVVCVNPAQLLRGGEEPYLDAYLPTRKLLNGNALTPNGSLTLLLGSYRFSRHPTGYDRYTDTLRGRCARAVDEKGPVNWLQVSGGDHLFPSTAPDHVLGLHVADHSVVLGDVAALVAAQAAVWRP</sequence>
<comment type="caution">
    <text evidence="2">The sequence shown here is derived from an EMBL/GenBank/DDBJ whole genome shotgun (WGS) entry which is preliminary data.</text>
</comment>
<evidence type="ECO:0000313" key="3">
    <source>
        <dbReference type="Proteomes" id="UP000579945"/>
    </source>
</evidence>
<feature type="signal peptide" evidence="1">
    <location>
        <begin position="1"/>
        <end position="24"/>
    </location>
</feature>
<dbReference type="RefSeq" id="WP_183651954.1">
    <property type="nucleotide sequence ID" value="NZ_JACIBV010000001.1"/>
</dbReference>
<dbReference type="Proteomes" id="UP000579945">
    <property type="component" value="Unassembled WGS sequence"/>
</dbReference>
<keyword evidence="1" id="KW-0732">Signal</keyword>
<keyword evidence="3" id="KW-1185">Reference proteome</keyword>
<evidence type="ECO:0000313" key="2">
    <source>
        <dbReference type="EMBL" id="MBB3729115.1"/>
    </source>
</evidence>
<dbReference type="InterPro" id="IPR021440">
    <property type="entry name" value="DUF3089"/>
</dbReference>